<dbReference type="EC" id="1.3.1.76" evidence="2"/>
<reference evidence="15 16" key="1">
    <citation type="journal article" name="Sci. Rep.">
        <title>Telomere-to-telomere assembled and centromere annotated genomes of the two main subspecies of the button mushroom Agaricus bisporus reveal especially polymorphic chromosome ends.</title>
        <authorList>
            <person name="Sonnenberg A.S.M."/>
            <person name="Sedaghat-Telgerd N."/>
            <person name="Lavrijssen B."/>
            <person name="Ohm R.A."/>
            <person name="Hendrickx P.M."/>
            <person name="Scholtmeijer K."/>
            <person name="Baars J.J.P."/>
            <person name="van Peer A."/>
        </authorList>
    </citation>
    <scope>NUCLEOTIDE SEQUENCE [LARGE SCALE GENOMIC DNA]</scope>
    <source>
        <strain evidence="15 16">H119_p4</strain>
    </source>
</reference>
<evidence type="ECO:0000256" key="7">
    <source>
        <dbReference type="ARBA" id="ARBA00023002"/>
    </source>
</evidence>
<dbReference type="Pfam" id="PF00590">
    <property type="entry name" value="TP_methylase"/>
    <property type="match status" value="1"/>
</dbReference>
<comment type="caution">
    <text evidence="15">The sequence shown here is derived from an EMBL/GenBank/DDBJ whole genome shotgun (WGS) entry which is preliminary data.</text>
</comment>
<dbReference type="PANTHER" id="PTHR45790">
    <property type="entry name" value="SIROHEME SYNTHASE-RELATED"/>
    <property type="match status" value="1"/>
</dbReference>
<dbReference type="InterPro" id="IPR006366">
    <property type="entry name" value="CobA/CysG_C"/>
</dbReference>
<keyword evidence="8" id="KW-0520">NAD</keyword>
<sequence>MQELTTSPQNFATPKPGASLLLAFRSPQRQQNVLIIGSGLLSASRAFASLEAGYSVVVLAKDGLRGACAEIRWRVEKNECKIVDWDSLPSHTPTSEEDFTKLDEFLSTNTFSLACVTDTITCPSRRSRTSAENLYRILKSHHIPVNTTDMPELCDFTFASSHRFDDPHTSNRTPLQIGVTTNGQGCRLASRIRRDIVSKLPKDVGVATAKLGKLRQMAKDSAEPLESEDVDLAADEVNEDNGVSTPNRPVPQRSTSETVVENARRRMKWVAQVSEYWPISKLAEMSEKEMDDVLLGENLPAVNSSLRSSVTSDSRHSLDLTKRGRILLVGSGPGRPSLLTFATHTALSQLADLVLADKLVPDAVLNLIPNNIPIQIARKFPGNADGAQQEMMEAAIDAANKGLTVVRLKQGDPIVYGRAGEEVLYFRKHGYEPLVIPGVSSALAGPTFAGIPITQRGVAESFIVCTGVGRKGKDVQLPGYERSRTLIVLMGVARLAQVVETLTLTSAMKKEEGKASRRDGAAYPRNTPIAIIERASMSDQRVLMSTLENVVEALDSCGEQRPPGMIVIGWSVLALWGSGDVKVLDEVESKTDDMERVRKWLDGNRWRVIEGLQCGWEDFELMGGNA</sequence>
<dbReference type="InterPro" id="IPR028281">
    <property type="entry name" value="Sirohaem_synthase_central"/>
</dbReference>
<evidence type="ECO:0000256" key="6">
    <source>
        <dbReference type="ARBA" id="ARBA00022691"/>
    </source>
</evidence>
<dbReference type="InterPro" id="IPR014776">
    <property type="entry name" value="4pyrrole_Mease_sub2"/>
</dbReference>
<keyword evidence="9" id="KW-0627">Porphyrin biosynthesis</keyword>
<dbReference type="SUPFAM" id="SSF53790">
    <property type="entry name" value="Tetrapyrrole methylase"/>
    <property type="match status" value="1"/>
</dbReference>
<feature type="domain" description="Tetrapyrrole methylase" evidence="12">
    <location>
        <begin position="326"/>
        <end position="549"/>
    </location>
</feature>
<keyword evidence="6" id="KW-0949">S-adenosyl-L-methionine</keyword>
<feature type="domain" description="Siroheme biosynthesis protein Met8 C-terminal" evidence="13">
    <location>
        <begin position="256"/>
        <end position="294"/>
    </location>
</feature>
<dbReference type="PANTHER" id="PTHR45790:SF6">
    <property type="entry name" value="UROPORPHYRINOGEN-III C-METHYLTRANSFERASE"/>
    <property type="match status" value="1"/>
</dbReference>
<evidence type="ECO:0000259" key="14">
    <source>
        <dbReference type="Pfam" id="PF14824"/>
    </source>
</evidence>
<dbReference type="SUPFAM" id="SSF51735">
    <property type="entry name" value="NAD(P)-binding Rossmann-fold domains"/>
    <property type="match status" value="1"/>
</dbReference>
<dbReference type="Gene3D" id="3.40.1010.10">
    <property type="entry name" value="Cobalt-precorrin-4 Transmethylase, Domain 1"/>
    <property type="match status" value="1"/>
</dbReference>
<evidence type="ECO:0000313" key="16">
    <source>
        <dbReference type="Proteomes" id="UP000629468"/>
    </source>
</evidence>
<evidence type="ECO:0000256" key="2">
    <source>
        <dbReference type="ARBA" id="ARBA00012400"/>
    </source>
</evidence>
<dbReference type="Gene3D" id="3.40.50.720">
    <property type="entry name" value="NAD(P)-binding Rossmann-like Domain"/>
    <property type="match status" value="1"/>
</dbReference>
<keyword evidence="4 11" id="KW-0489">Methyltransferase</keyword>
<keyword evidence="7" id="KW-0560">Oxidoreductase</keyword>
<comment type="subunit">
    <text evidence="1">Homodimer.</text>
</comment>
<accession>A0A8H7F9X3</accession>
<evidence type="ECO:0000256" key="11">
    <source>
        <dbReference type="RuleBase" id="RU003960"/>
    </source>
</evidence>
<comment type="similarity">
    <text evidence="11">Belongs to the precorrin methyltransferase family.</text>
</comment>
<name>A0A8H7F9X3_AGABI</name>
<dbReference type="Proteomes" id="UP000629468">
    <property type="component" value="Unassembled WGS sequence"/>
</dbReference>
<dbReference type="InterPro" id="IPR000878">
    <property type="entry name" value="4pyrrol_Mease"/>
</dbReference>
<evidence type="ECO:0000256" key="1">
    <source>
        <dbReference type="ARBA" id="ARBA00011738"/>
    </source>
</evidence>
<evidence type="ECO:0000256" key="4">
    <source>
        <dbReference type="ARBA" id="ARBA00022603"/>
    </source>
</evidence>
<dbReference type="EMBL" id="JABXXO010000001">
    <property type="protein sequence ID" value="KAF7783884.1"/>
    <property type="molecule type" value="Genomic_DNA"/>
</dbReference>
<keyword evidence="3" id="KW-0488">Methylation</keyword>
<dbReference type="InterPro" id="IPR036291">
    <property type="entry name" value="NAD(P)-bd_dom_sf"/>
</dbReference>
<dbReference type="GO" id="GO:0032259">
    <property type="term" value="P:methylation"/>
    <property type="evidence" value="ECO:0007669"/>
    <property type="project" value="UniProtKB-KW"/>
</dbReference>
<evidence type="ECO:0000313" key="15">
    <source>
        <dbReference type="EMBL" id="KAF7783884.1"/>
    </source>
</evidence>
<evidence type="ECO:0000256" key="9">
    <source>
        <dbReference type="ARBA" id="ARBA00023244"/>
    </source>
</evidence>
<dbReference type="InterPro" id="IPR014777">
    <property type="entry name" value="4pyrrole_Mease_sub1"/>
</dbReference>
<gene>
    <name evidence="15" type="ORF">Agabi119p4_49</name>
</gene>
<keyword evidence="5 11" id="KW-0808">Transferase</keyword>
<dbReference type="InterPro" id="IPR003043">
    <property type="entry name" value="Uropor_MeTrfase_CS"/>
</dbReference>
<dbReference type="Gene3D" id="3.30.950.10">
    <property type="entry name" value="Methyltransferase, Cobalt-precorrin-4 Transmethylase, Domain 2"/>
    <property type="match status" value="1"/>
</dbReference>
<evidence type="ECO:0000259" key="13">
    <source>
        <dbReference type="Pfam" id="PF14823"/>
    </source>
</evidence>
<evidence type="ECO:0000259" key="12">
    <source>
        <dbReference type="Pfam" id="PF00590"/>
    </source>
</evidence>
<dbReference type="Pfam" id="PF14823">
    <property type="entry name" value="Sirohm_synth_C"/>
    <property type="match status" value="1"/>
</dbReference>
<dbReference type="FunFam" id="3.40.1010.10:FF:000006">
    <property type="entry name" value="Siroheme synthase, putative"/>
    <property type="match status" value="1"/>
</dbReference>
<dbReference type="InterPro" id="IPR035996">
    <property type="entry name" value="4pyrrol_Methylase_sf"/>
</dbReference>
<dbReference type="GO" id="GO:0043115">
    <property type="term" value="F:precorrin-2 dehydrogenase activity"/>
    <property type="evidence" value="ECO:0007669"/>
    <property type="project" value="UniProtKB-EC"/>
</dbReference>
<dbReference type="Pfam" id="PF14824">
    <property type="entry name" value="Sirohm_synth_M"/>
    <property type="match status" value="1"/>
</dbReference>
<dbReference type="PROSITE" id="PS00840">
    <property type="entry name" value="SUMT_2"/>
    <property type="match status" value="1"/>
</dbReference>
<evidence type="ECO:0000256" key="3">
    <source>
        <dbReference type="ARBA" id="ARBA00022481"/>
    </source>
</evidence>
<dbReference type="CDD" id="cd11642">
    <property type="entry name" value="SUMT"/>
    <property type="match status" value="1"/>
</dbReference>
<dbReference type="InterPro" id="IPR050161">
    <property type="entry name" value="Siro_Cobalamin_biosynth"/>
</dbReference>
<dbReference type="InterPro" id="IPR028162">
    <property type="entry name" value="Met8_C"/>
</dbReference>
<feature type="domain" description="Siroheme synthase central" evidence="14">
    <location>
        <begin position="174"/>
        <end position="198"/>
    </location>
</feature>
<dbReference type="AlphaFoldDB" id="A0A8H7F9X3"/>
<evidence type="ECO:0000256" key="10">
    <source>
        <dbReference type="ARBA" id="ARBA00035662"/>
    </source>
</evidence>
<protein>
    <recommendedName>
        <fullName evidence="2">precorrin-2 dehydrogenase</fullName>
        <ecNumber evidence="2">1.3.1.76</ecNumber>
    </recommendedName>
</protein>
<evidence type="ECO:0000256" key="8">
    <source>
        <dbReference type="ARBA" id="ARBA00023027"/>
    </source>
</evidence>
<organism evidence="15 16">
    <name type="scientific">Agaricus bisporus var. burnettii</name>
    <dbReference type="NCBI Taxonomy" id="192524"/>
    <lineage>
        <taxon>Eukaryota</taxon>
        <taxon>Fungi</taxon>
        <taxon>Dikarya</taxon>
        <taxon>Basidiomycota</taxon>
        <taxon>Agaricomycotina</taxon>
        <taxon>Agaricomycetes</taxon>
        <taxon>Agaricomycetidae</taxon>
        <taxon>Agaricales</taxon>
        <taxon>Agaricineae</taxon>
        <taxon>Agaricaceae</taxon>
        <taxon>Agaricus</taxon>
    </lineage>
</organism>
<comment type="similarity">
    <text evidence="10">In the N-terminal section; belongs to the precorrin methyltransferase family.</text>
</comment>
<dbReference type="GO" id="GO:0004851">
    <property type="term" value="F:uroporphyrin-III C-methyltransferase activity"/>
    <property type="evidence" value="ECO:0007669"/>
    <property type="project" value="TreeGrafter"/>
</dbReference>
<evidence type="ECO:0000256" key="5">
    <source>
        <dbReference type="ARBA" id="ARBA00022679"/>
    </source>
</evidence>
<dbReference type="SUPFAM" id="SSF75615">
    <property type="entry name" value="Siroheme synthase middle domains-like"/>
    <property type="match status" value="1"/>
</dbReference>
<dbReference type="GO" id="GO:0019354">
    <property type="term" value="P:siroheme biosynthetic process"/>
    <property type="evidence" value="ECO:0007669"/>
    <property type="project" value="InterPro"/>
</dbReference>
<dbReference type="Pfam" id="PF13241">
    <property type="entry name" value="NAD_binding_7"/>
    <property type="match status" value="1"/>
</dbReference>
<proteinExistence type="inferred from homology"/>